<evidence type="ECO:0000256" key="11">
    <source>
        <dbReference type="SAM" id="Phobius"/>
    </source>
</evidence>
<comment type="similarity">
    <text evidence="3">Belongs to the claudin family.</text>
</comment>
<name>A0AAD8ZJ64_9TELE</name>
<evidence type="ECO:0000256" key="9">
    <source>
        <dbReference type="ARBA" id="ARBA00023136"/>
    </source>
</evidence>
<evidence type="ECO:0000313" key="13">
    <source>
        <dbReference type="Proteomes" id="UP001239994"/>
    </source>
</evidence>
<feature type="transmembrane region" description="Helical" evidence="11">
    <location>
        <begin position="228"/>
        <end position="253"/>
    </location>
</feature>
<comment type="caution">
    <text evidence="12">The sequence shown here is derived from an EMBL/GenBank/DDBJ whole genome shotgun (WGS) entry which is preliminary data.</text>
</comment>
<feature type="transmembrane region" description="Helical" evidence="11">
    <location>
        <begin position="197"/>
        <end position="216"/>
    </location>
</feature>
<evidence type="ECO:0000256" key="5">
    <source>
        <dbReference type="ARBA" id="ARBA00022475"/>
    </source>
</evidence>
<evidence type="ECO:0000256" key="3">
    <source>
        <dbReference type="ARBA" id="ARBA00008295"/>
    </source>
</evidence>
<dbReference type="GO" id="GO:0005198">
    <property type="term" value="F:structural molecule activity"/>
    <property type="evidence" value="ECO:0007669"/>
    <property type="project" value="InterPro"/>
</dbReference>
<evidence type="ECO:0000256" key="7">
    <source>
        <dbReference type="ARBA" id="ARBA00022949"/>
    </source>
</evidence>
<dbReference type="AlphaFoldDB" id="A0AAD8ZJ64"/>
<feature type="transmembrane region" description="Helical" evidence="11">
    <location>
        <begin position="115"/>
        <end position="135"/>
    </location>
</feature>
<evidence type="ECO:0000256" key="10">
    <source>
        <dbReference type="SAM" id="MobiDB-lite"/>
    </source>
</evidence>
<evidence type="ECO:0000256" key="4">
    <source>
        <dbReference type="ARBA" id="ARBA00022427"/>
    </source>
</evidence>
<gene>
    <name evidence="12" type="ORF">P4O66_006787</name>
</gene>
<dbReference type="Gene3D" id="1.20.140.150">
    <property type="match status" value="1"/>
</dbReference>
<evidence type="ECO:0000256" key="1">
    <source>
        <dbReference type="ARBA" id="ARBA00004435"/>
    </source>
</evidence>
<feature type="region of interest" description="Disordered" evidence="10">
    <location>
        <begin position="329"/>
        <end position="349"/>
    </location>
</feature>
<keyword evidence="13" id="KW-1185">Reference proteome</keyword>
<evidence type="ECO:0000313" key="12">
    <source>
        <dbReference type="EMBL" id="KAK1798500.1"/>
    </source>
</evidence>
<evidence type="ECO:0008006" key="14">
    <source>
        <dbReference type="Google" id="ProtNLM"/>
    </source>
</evidence>
<comment type="subcellular location">
    <subcellularLocation>
        <location evidence="1">Cell junction</location>
        <location evidence="1">Tight junction</location>
    </subcellularLocation>
    <subcellularLocation>
        <location evidence="2">Cell membrane</location>
        <topology evidence="2">Multi-pass membrane protein</topology>
    </subcellularLocation>
</comment>
<proteinExistence type="inferred from homology"/>
<dbReference type="PANTHER" id="PTHR12002">
    <property type="entry name" value="CLAUDIN"/>
    <property type="match status" value="1"/>
</dbReference>
<dbReference type="InterPro" id="IPR006187">
    <property type="entry name" value="Claudin"/>
</dbReference>
<sequence length="363" mass="39977">MLYSHWLLQWPVTGVFIPVNLIPVGVEPQTFSSYTQMHGEEDMRFSRLSGPDSHHVLNSAFRSGDPGGLFAGFLRDGAGPAKVTIREKARWPTAESESWKWCIMPYLVHTAHAQFVAFWVGVVGWILTIVAVGLVEWRVWEVSDLSVITSGLAFVGIWRACFFTHVLPMSENQVMYCQQMHPSDTFTPSEIVAAQPLMLLAFLLGLFANSSIIYGLRNVYFGLDKRRPITLAFSFGGGLLILTGVISFIPLFWNLNSVLTNQTIDFPPNFYMPPAPVQQSVGPGIAVGIFASILEVVSGVVFVAYRFPEGLSPRVTPCRSKAGCPGLRELRRAPSLRPTPTGGQGQASFHGIDNLAFQSQENG</sequence>
<keyword evidence="9 11" id="KW-0472">Membrane</keyword>
<dbReference type="Pfam" id="PF13903">
    <property type="entry name" value="Claudin_2"/>
    <property type="match status" value="1"/>
</dbReference>
<accession>A0AAD8ZJ64</accession>
<protein>
    <recommendedName>
        <fullName evidence="14">Claudin-34</fullName>
    </recommendedName>
</protein>
<keyword evidence="4" id="KW-0796">Tight junction</keyword>
<dbReference type="GO" id="GO:0005923">
    <property type="term" value="C:bicellular tight junction"/>
    <property type="evidence" value="ECO:0007669"/>
    <property type="project" value="UniProtKB-SubCell"/>
</dbReference>
<dbReference type="InterPro" id="IPR004031">
    <property type="entry name" value="PMP22/EMP/MP20/Claudin"/>
</dbReference>
<evidence type="ECO:0000256" key="8">
    <source>
        <dbReference type="ARBA" id="ARBA00022989"/>
    </source>
</evidence>
<reference evidence="12" key="1">
    <citation type="submission" date="2023-03" db="EMBL/GenBank/DDBJ databases">
        <title>Electrophorus voltai genome.</title>
        <authorList>
            <person name="Bian C."/>
        </authorList>
    </citation>
    <scope>NUCLEOTIDE SEQUENCE</scope>
    <source>
        <strain evidence="12">CB-2022</strain>
        <tissue evidence="12">Muscle</tissue>
    </source>
</reference>
<dbReference type="Proteomes" id="UP001239994">
    <property type="component" value="Unassembled WGS sequence"/>
</dbReference>
<dbReference type="PRINTS" id="PR01077">
    <property type="entry name" value="CLAUDIN"/>
</dbReference>
<organism evidence="12 13">
    <name type="scientific">Electrophorus voltai</name>
    <dbReference type="NCBI Taxonomy" id="2609070"/>
    <lineage>
        <taxon>Eukaryota</taxon>
        <taxon>Metazoa</taxon>
        <taxon>Chordata</taxon>
        <taxon>Craniata</taxon>
        <taxon>Vertebrata</taxon>
        <taxon>Euteleostomi</taxon>
        <taxon>Actinopterygii</taxon>
        <taxon>Neopterygii</taxon>
        <taxon>Teleostei</taxon>
        <taxon>Ostariophysi</taxon>
        <taxon>Gymnotiformes</taxon>
        <taxon>Gymnotoidei</taxon>
        <taxon>Gymnotidae</taxon>
        <taxon>Electrophorus</taxon>
    </lineage>
</organism>
<keyword evidence="7" id="KW-0965">Cell junction</keyword>
<evidence type="ECO:0000256" key="6">
    <source>
        <dbReference type="ARBA" id="ARBA00022692"/>
    </source>
</evidence>
<keyword evidence="8 11" id="KW-1133">Transmembrane helix</keyword>
<dbReference type="EMBL" id="JAROKS010000012">
    <property type="protein sequence ID" value="KAK1798500.1"/>
    <property type="molecule type" value="Genomic_DNA"/>
</dbReference>
<feature type="transmembrane region" description="Helical" evidence="11">
    <location>
        <begin position="147"/>
        <end position="166"/>
    </location>
</feature>
<feature type="transmembrane region" description="Helical" evidence="11">
    <location>
        <begin position="281"/>
        <end position="305"/>
    </location>
</feature>
<evidence type="ECO:0000256" key="2">
    <source>
        <dbReference type="ARBA" id="ARBA00004651"/>
    </source>
</evidence>
<keyword evidence="6 11" id="KW-0812">Transmembrane</keyword>
<keyword evidence="5" id="KW-1003">Cell membrane</keyword>
<dbReference type="GO" id="GO:0005886">
    <property type="term" value="C:plasma membrane"/>
    <property type="evidence" value="ECO:0007669"/>
    <property type="project" value="UniProtKB-SubCell"/>
</dbReference>